<keyword evidence="3" id="KW-1185">Reference proteome</keyword>
<reference evidence="2 3" key="1">
    <citation type="submission" date="2024-01" db="EMBL/GenBank/DDBJ databases">
        <title>The genomes of 5 underutilized Papilionoideae crops provide insights into root nodulation and disease resistanc.</title>
        <authorList>
            <person name="Jiang F."/>
        </authorList>
    </citation>
    <scope>NUCLEOTIDE SEQUENCE [LARGE SCALE GENOMIC DNA]</scope>
    <source>
        <strain evidence="2">JINMINGXINNONG_FW02</strain>
        <tissue evidence="2">Leaves</tissue>
    </source>
</reference>
<proteinExistence type="predicted"/>
<dbReference type="InterPro" id="IPR001810">
    <property type="entry name" value="F-box_dom"/>
</dbReference>
<dbReference type="PANTHER" id="PTHR47602">
    <property type="entry name" value="F-BOX PROTEIN SKIP22"/>
    <property type="match status" value="1"/>
</dbReference>
<protein>
    <recommendedName>
        <fullName evidence="1">F-box domain-containing protein</fullName>
    </recommendedName>
</protein>
<dbReference type="EMBL" id="JAYMYR010000003">
    <property type="protein sequence ID" value="KAK7372708.1"/>
    <property type="molecule type" value="Genomic_DNA"/>
</dbReference>
<feature type="domain" description="F-box" evidence="1">
    <location>
        <begin position="117"/>
        <end position="157"/>
    </location>
</feature>
<dbReference type="Pfam" id="PF00646">
    <property type="entry name" value="F-box"/>
    <property type="match status" value="1"/>
</dbReference>
<evidence type="ECO:0000259" key="1">
    <source>
        <dbReference type="SMART" id="SM00256"/>
    </source>
</evidence>
<sequence>MKLRLESLEFDQTFTIKVPNSCSLQQLINTLSHNIASSSSSSSSLHLSLNRKDEIRASSPHDSLHSLGMVDDDLIFYSLNPTAFSLEILAGDAPSTPAVEKHPTLGGLDLPPCFMELPMELKGLILGRVPGVDLGKVACTCSELRFLCSDNELLKKKYLEKFGGESISFQRLETLFST</sequence>
<evidence type="ECO:0000313" key="2">
    <source>
        <dbReference type="EMBL" id="KAK7372708.1"/>
    </source>
</evidence>
<dbReference type="AlphaFoldDB" id="A0AAN9RNK7"/>
<accession>A0AAN9RNK7</accession>
<dbReference type="SMART" id="SM00256">
    <property type="entry name" value="FBOX"/>
    <property type="match status" value="1"/>
</dbReference>
<organism evidence="2 3">
    <name type="scientific">Phaseolus coccineus</name>
    <name type="common">Scarlet runner bean</name>
    <name type="synonym">Phaseolus multiflorus</name>
    <dbReference type="NCBI Taxonomy" id="3886"/>
    <lineage>
        <taxon>Eukaryota</taxon>
        <taxon>Viridiplantae</taxon>
        <taxon>Streptophyta</taxon>
        <taxon>Embryophyta</taxon>
        <taxon>Tracheophyta</taxon>
        <taxon>Spermatophyta</taxon>
        <taxon>Magnoliopsida</taxon>
        <taxon>eudicotyledons</taxon>
        <taxon>Gunneridae</taxon>
        <taxon>Pentapetalae</taxon>
        <taxon>rosids</taxon>
        <taxon>fabids</taxon>
        <taxon>Fabales</taxon>
        <taxon>Fabaceae</taxon>
        <taxon>Papilionoideae</taxon>
        <taxon>50 kb inversion clade</taxon>
        <taxon>NPAAA clade</taxon>
        <taxon>indigoferoid/millettioid clade</taxon>
        <taxon>Phaseoleae</taxon>
        <taxon>Phaseolus</taxon>
    </lineage>
</organism>
<dbReference type="Gene3D" id="1.20.1280.50">
    <property type="match status" value="1"/>
</dbReference>
<dbReference type="InterPro" id="IPR036047">
    <property type="entry name" value="F-box-like_dom_sf"/>
</dbReference>
<evidence type="ECO:0000313" key="3">
    <source>
        <dbReference type="Proteomes" id="UP001374584"/>
    </source>
</evidence>
<gene>
    <name evidence="2" type="ORF">VNO80_06095</name>
</gene>
<dbReference type="Proteomes" id="UP001374584">
    <property type="component" value="Unassembled WGS sequence"/>
</dbReference>
<name>A0AAN9RNK7_PHACN</name>
<dbReference type="PANTHER" id="PTHR47602:SF2">
    <property type="entry name" value="F-BOX PROTEIN SKIP22"/>
    <property type="match status" value="1"/>
</dbReference>
<comment type="caution">
    <text evidence="2">The sequence shown here is derived from an EMBL/GenBank/DDBJ whole genome shotgun (WGS) entry which is preliminary data.</text>
</comment>
<dbReference type="SUPFAM" id="SSF81383">
    <property type="entry name" value="F-box domain"/>
    <property type="match status" value="1"/>
</dbReference>
<dbReference type="CDD" id="cd22165">
    <property type="entry name" value="F-box_AtSKIP22-like"/>
    <property type="match status" value="1"/>
</dbReference>